<protein>
    <submittedName>
        <fullName evidence="3">Protein FAM136A-like</fullName>
    </submittedName>
</protein>
<gene>
    <name evidence="3" type="primary">LOC106812785</name>
</gene>
<dbReference type="GeneID" id="106812785"/>
<accession>A0ABM1EJ76</accession>
<evidence type="ECO:0000313" key="3">
    <source>
        <dbReference type="RefSeq" id="XP_014672247.1"/>
    </source>
</evidence>
<evidence type="ECO:0000256" key="1">
    <source>
        <dbReference type="ARBA" id="ARBA00009952"/>
    </source>
</evidence>
<comment type="similarity">
    <text evidence="1">Belongs to the FAM136 family.</text>
</comment>
<proteinExistence type="inferred from homology"/>
<dbReference type="PANTHER" id="PTHR21096">
    <property type="entry name" value="PROTEIN FAM136A"/>
    <property type="match status" value="1"/>
</dbReference>
<name>A0ABM1EJ76_PRICU</name>
<reference evidence="3" key="1">
    <citation type="submission" date="2025-08" db="UniProtKB">
        <authorList>
            <consortium name="RefSeq"/>
        </authorList>
    </citation>
    <scope>IDENTIFICATION</scope>
</reference>
<keyword evidence="2" id="KW-1185">Reference proteome</keyword>
<sequence length="147" mass="16907">MADAAQARVQSAMTKMFEDLDRSHLRNMQGDMYRCSTACCDDKGRNMDQVQKCVDRCSKPIYQAQNFIQGEIQNYQDRLQRCALKCQDDTRDQVTPSTSEAEMARLKDKMEGCVVRCADEHIQLVPALMKRIQEVLQQGGYMKQQQS</sequence>
<organism evidence="2 3">
    <name type="scientific">Priapulus caudatus</name>
    <name type="common">Priapulid worm</name>
    <dbReference type="NCBI Taxonomy" id="37621"/>
    <lineage>
        <taxon>Eukaryota</taxon>
        <taxon>Metazoa</taxon>
        <taxon>Ecdysozoa</taxon>
        <taxon>Scalidophora</taxon>
        <taxon>Priapulida</taxon>
        <taxon>Priapulimorpha</taxon>
        <taxon>Priapulimorphida</taxon>
        <taxon>Priapulidae</taxon>
        <taxon>Priapulus</taxon>
    </lineage>
</organism>
<dbReference type="Proteomes" id="UP000695022">
    <property type="component" value="Unplaced"/>
</dbReference>
<dbReference type="PANTHER" id="PTHR21096:SF0">
    <property type="entry name" value="PROTEIN FAM136A"/>
    <property type="match status" value="1"/>
</dbReference>
<dbReference type="Pfam" id="PF05811">
    <property type="entry name" value="DUF842"/>
    <property type="match status" value="1"/>
</dbReference>
<evidence type="ECO:0000313" key="2">
    <source>
        <dbReference type="Proteomes" id="UP000695022"/>
    </source>
</evidence>
<dbReference type="RefSeq" id="XP_014672247.1">
    <property type="nucleotide sequence ID" value="XM_014816761.1"/>
</dbReference>
<dbReference type="InterPro" id="IPR008560">
    <property type="entry name" value="DUF842_euk"/>
</dbReference>